<dbReference type="Proteomes" id="UP000779574">
    <property type="component" value="Unassembled WGS sequence"/>
</dbReference>
<organism evidence="1 2">
    <name type="scientific">Aureobasidium melanogenum</name>
    <name type="common">Aureobasidium pullulans var. melanogenum</name>
    <dbReference type="NCBI Taxonomy" id="46634"/>
    <lineage>
        <taxon>Eukaryota</taxon>
        <taxon>Fungi</taxon>
        <taxon>Dikarya</taxon>
        <taxon>Ascomycota</taxon>
        <taxon>Pezizomycotina</taxon>
        <taxon>Dothideomycetes</taxon>
        <taxon>Dothideomycetidae</taxon>
        <taxon>Dothideales</taxon>
        <taxon>Saccotheciaceae</taxon>
        <taxon>Aureobasidium</taxon>
    </lineage>
</organism>
<protein>
    <submittedName>
        <fullName evidence="1">Uncharacterized protein</fullName>
    </submittedName>
</protein>
<gene>
    <name evidence="1" type="ORF">KCU76_g105</name>
</gene>
<proteinExistence type="predicted"/>
<reference evidence="1" key="2">
    <citation type="submission" date="2021-08" db="EMBL/GenBank/DDBJ databases">
        <authorList>
            <person name="Gostincar C."/>
            <person name="Sun X."/>
            <person name="Song Z."/>
            <person name="Gunde-Cimerman N."/>
        </authorList>
    </citation>
    <scope>NUCLEOTIDE SEQUENCE</scope>
    <source>
        <strain evidence="1">EXF-9911</strain>
    </source>
</reference>
<evidence type="ECO:0000313" key="2">
    <source>
        <dbReference type="Proteomes" id="UP000779574"/>
    </source>
</evidence>
<evidence type="ECO:0000313" key="1">
    <source>
        <dbReference type="EMBL" id="KAG9701331.1"/>
    </source>
</evidence>
<dbReference type="AlphaFoldDB" id="A0A9P8EXB9"/>
<feature type="non-terminal residue" evidence="1">
    <location>
        <position position="83"/>
    </location>
</feature>
<dbReference type="EMBL" id="JAHFXF010000001">
    <property type="protein sequence ID" value="KAG9701331.1"/>
    <property type="molecule type" value="Genomic_DNA"/>
</dbReference>
<comment type="caution">
    <text evidence="1">The sequence shown here is derived from an EMBL/GenBank/DDBJ whole genome shotgun (WGS) entry which is preliminary data.</text>
</comment>
<sequence>MLGHTQSVARTSLLEKCAVIPPTLVGTVHVQEVFVLGELKLDPSTVSVALPMPFGEGRNGRVLLVVYIEPARPSEPRQYCSKL</sequence>
<reference evidence="1" key="1">
    <citation type="journal article" date="2021" name="J Fungi (Basel)">
        <title>Virulence traits and population genomics of the black yeast Aureobasidium melanogenum.</title>
        <authorList>
            <person name="Cernosa A."/>
            <person name="Sun X."/>
            <person name="Gostincar C."/>
            <person name="Fang C."/>
            <person name="Gunde-Cimerman N."/>
            <person name="Song Z."/>
        </authorList>
    </citation>
    <scope>NUCLEOTIDE SEQUENCE</scope>
    <source>
        <strain evidence="1">EXF-9911</strain>
    </source>
</reference>
<name>A0A9P8EXB9_AURME</name>
<accession>A0A9P8EXB9</accession>